<dbReference type="InterPro" id="IPR001315">
    <property type="entry name" value="CARD"/>
</dbReference>
<dbReference type="Pfam" id="PF00619">
    <property type="entry name" value="CARD"/>
    <property type="match status" value="1"/>
</dbReference>
<dbReference type="PANTHER" id="PTHR24198:SF165">
    <property type="entry name" value="ANKYRIN REPEAT-CONTAINING PROTEIN-RELATED"/>
    <property type="match status" value="1"/>
</dbReference>
<accession>A0A556VAI4</accession>
<dbReference type="EMBL" id="VCAZ01000193">
    <property type="protein sequence ID" value="TTF11759.1"/>
    <property type="molecule type" value="Genomic_DNA"/>
</dbReference>
<evidence type="ECO:0000313" key="6">
    <source>
        <dbReference type="EMBL" id="TTF11759.1"/>
    </source>
</evidence>
<dbReference type="InterPro" id="IPR036770">
    <property type="entry name" value="Ankyrin_rpt-contain_sf"/>
</dbReference>
<dbReference type="AlphaFoldDB" id="A0A556VAI4"/>
<reference evidence="6 7" key="1">
    <citation type="journal article" date="2019" name="Genome Biol. Evol.">
        <title>Whole-Genome Sequencing of the Giant Devil Catfish, Bagarius yarrelli.</title>
        <authorList>
            <person name="Jiang W."/>
            <person name="Lv Y."/>
            <person name="Cheng L."/>
            <person name="Yang K."/>
            <person name="Chao B."/>
            <person name="Wang X."/>
            <person name="Li Y."/>
            <person name="Pan X."/>
            <person name="You X."/>
            <person name="Zhang Y."/>
            <person name="Yang J."/>
            <person name="Li J."/>
            <person name="Zhang X."/>
            <person name="Liu S."/>
            <person name="Sun C."/>
            <person name="Yang J."/>
            <person name="Shi Q."/>
        </authorList>
    </citation>
    <scope>NUCLEOTIDE SEQUENCE [LARGE SCALE GENOMIC DNA]</scope>
    <source>
        <strain evidence="6">JWS20170419001</strain>
        <tissue evidence="6">Muscle</tissue>
    </source>
</reference>
<feature type="domain" description="CARD" evidence="5">
    <location>
        <begin position="7"/>
        <end position="79"/>
    </location>
</feature>
<name>A0A556VAI4_BAGYA</name>
<feature type="repeat" description="ANK" evidence="3">
    <location>
        <begin position="229"/>
        <end position="261"/>
    </location>
</feature>
<keyword evidence="2 3" id="KW-0040">ANK repeat</keyword>
<keyword evidence="1" id="KW-0677">Repeat</keyword>
<proteinExistence type="predicted"/>
<dbReference type="SMART" id="SM00248">
    <property type="entry name" value="ANK"/>
    <property type="match status" value="2"/>
</dbReference>
<feature type="repeat" description="ANK" evidence="3">
    <location>
        <begin position="196"/>
        <end position="228"/>
    </location>
</feature>
<dbReference type="Proteomes" id="UP000319801">
    <property type="component" value="Unassembled WGS sequence"/>
</dbReference>
<dbReference type="GO" id="GO:0042981">
    <property type="term" value="P:regulation of apoptotic process"/>
    <property type="evidence" value="ECO:0007669"/>
    <property type="project" value="InterPro"/>
</dbReference>
<evidence type="ECO:0000256" key="2">
    <source>
        <dbReference type="ARBA" id="ARBA00023043"/>
    </source>
</evidence>
<dbReference type="Gene3D" id="1.10.533.10">
    <property type="entry name" value="Death Domain, Fas"/>
    <property type="match status" value="1"/>
</dbReference>
<dbReference type="PROSITE" id="PS50297">
    <property type="entry name" value="ANK_REP_REGION"/>
    <property type="match status" value="2"/>
</dbReference>
<feature type="region of interest" description="Disordered" evidence="4">
    <location>
        <begin position="135"/>
        <end position="161"/>
    </location>
</feature>
<evidence type="ECO:0000256" key="3">
    <source>
        <dbReference type="PROSITE-ProRule" id="PRU00023"/>
    </source>
</evidence>
<dbReference type="InterPro" id="IPR002110">
    <property type="entry name" value="Ankyrin_rpt"/>
</dbReference>
<dbReference type="PROSITE" id="PS50209">
    <property type="entry name" value="CARD"/>
    <property type="match status" value="1"/>
</dbReference>
<feature type="compositionally biased region" description="Basic residues" evidence="4">
    <location>
        <begin position="135"/>
        <end position="144"/>
    </location>
</feature>
<organism evidence="6 7">
    <name type="scientific">Bagarius yarrelli</name>
    <name type="common">Goonch</name>
    <name type="synonym">Bagrus yarrelli</name>
    <dbReference type="NCBI Taxonomy" id="175774"/>
    <lineage>
        <taxon>Eukaryota</taxon>
        <taxon>Metazoa</taxon>
        <taxon>Chordata</taxon>
        <taxon>Craniata</taxon>
        <taxon>Vertebrata</taxon>
        <taxon>Euteleostomi</taxon>
        <taxon>Actinopterygii</taxon>
        <taxon>Neopterygii</taxon>
        <taxon>Teleostei</taxon>
        <taxon>Ostariophysi</taxon>
        <taxon>Siluriformes</taxon>
        <taxon>Sisoridae</taxon>
        <taxon>Sisorinae</taxon>
        <taxon>Bagarius</taxon>
    </lineage>
</organism>
<dbReference type="Pfam" id="PF12796">
    <property type="entry name" value="Ank_2"/>
    <property type="match status" value="1"/>
</dbReference>
<sequence length="279" mass="30779">MGSTKFTNPYAIEVIRTRKKELVCGISNTEDLLDLLVSNGVFLPEHRVVVSSITAGEEKNSRMLNILVSQGERACRIFFYPCLKSAQPDLYQNMKAYVSQLNENIKDTRRQLIGYLLEKDRRGSIQKIKDISRHPSNKMKRKLKKTELSSTSEELKKSSAKPEESLNTILKAVSTGDLPLLQELIRGINISDRTASSGTILHLAAEHGQVSIINFLLGEGAKLDIKDHLGRTSLHKAAEMGHTAAVVALVKAGADIYATDQASKTPPTLSSTKWTRGHG</sequence>
<evidence type="ECO:0000313" key="7">
    <source>
        <dbReference type="Proteomes" id="UP000319801"/>
    </source>
</evidence>
<evidence type="ECO:0000259" key="5">
    <source>
        <dbReference type="PROSITE" id="PS50209"/>
    </source>
</evidence>
<dbReference type="PROSITE" id="PS50088">
    <property type="entry name" value="ANK_REPEAT"/>
    <property type="match status" value="2"/>
</dbReference>
<evidence type="ECO:0000256" key="1">
    <source>
        <dbReference type="ARBA" id="ARBA00022737"/>
    </source>
</evidence>
<dbReference type="SUPFAM" id="SSF47986">
    <property type="entry name" value="DEATH domain"/>
    <property type="match status" value="1"/>
</dbReference>
<dbReference type="OrthoDB" id="20872at2759"/>
<gene>
    <name evidence="6" type="ORF">Baya_15063</name>
</gene>
<dbReference type="InterPro" id="IPR011029">
    <property type="entry name" value="DEATH-like_dom_sf"/>
</dbReference>
<comment type="caution">
    <text evidence="6">The sequence shown here is derived from an EMBL/GenBank/DDBJ whole genome shotgun (WGS) entry which is preliminary data.</text>
</comment>
<evidence type="ECO:0000256" key="4">
    <source>
        <dbReference type="SAM" id="MobiDB-lite"/>
    </source>
</evidence>
<dbReference type="SUPFAM" id="SSF48403">
    <property type="entry name" value="Ankyrin repeat"/>
    <property type="match status" value="1"/>
</dbReference>
<dbReference type="Gene3D" id="1.25.40.20">
    <property type="entry name" value="Ankyrin repeat-containing domain"/>
    <property type="match status" value="1"/>
</dbReference>
<dbReference type="CDD" id="cd01671">
    <property type="entry name" value="CARD"/>
    <property type="match status" value="1"/>
</dbReference>
<dbReference type="PANTHER" id="PTHR24198">
    <property type="entry name" value="ANKYRIN REPEAT AND PROTEIN KINASE DOMAIN-CONTAINING PROTEIN"/>
    <property type="match status" value="1"/>
</dbReference>
<keyword evidence="7" id="KW-1185">Reference proteome</keyword>
<protein>
    <submittedName>
        <fullName evidence="6">Serine/threonine-protein phosphatase 6 regulatory ankyrin repeat subunit B</fullName>
    </submittedName>
</protein>